<dbReference type="HOGENOM" id="CLU_072439_0_0_1"/>
<dbReference type="GO" id="GO:1990904">
    <property type="term" value="C:ribonucleoprotein complex"/>
    <property type="evidence" value="ECO:0007669"/>
    <property type="project" value="UniProtKB-KW"/>
</dbReference>
<dbReference type="OrthoDB" id="1654884at2759"/>
<dbReference type="RefSeq" id="XP_014169121.1">
    <property type="nucleotide sequence ID" value="XM_014313646.1"/>
</dbReference>
<dbReference type="PANTHER" id="PTHR11759">
    <property type="entry name" value="40S RIBOSOMAL PROTEIN S14/30S RIBOSOMAL PROTEIN S11"/>
    <property type="match status" value="1"/>
</dbReference>
<reference evidence="5 6" key="1">
    <citation type="journal article" date="2011" name="Proc. Natl. Acad. Sci. U.S.A.">
        <title>Genome and transcriptome analyses of the mountain pine beetle-fungal symbiont Grosmannia clavigera, a lodgepole pine pathogen.</title>
        <authorList>
            <person name="DiGuistini S."/>
            <person name="Wang Y."/>
            <person name="Liao N.Y."/>
            <person name="Taylor G."/>
            <person name="Tanguay P."/>
            <person name="Feau N."/>
            <person name="Henrissat B."/>
            <person name="Chan S.K."/>
            <person name="Hesse-Orce U."/>
            <person name="Alamouti S.M."/>
            <person name="Tsui C.K.M."/>
            <person name="Docking R.T."/>
            <person name="Levasseur A."/>
            <person name="Haridas S."/>
            <person name="Robertson G."/>
            <person name="Birol I."/>
            <person name="Holt R.A."/>
            <person name="Marra M.A."/>
            <person name="Hamelin R.C."/>
            <person name="Hirst M."/>
            <person name="Jones S.J.M."/>
            <person name="Bohlmann J."/>
            <person name="Breuil C."/>
        </authorList>
    </citation>
    <scope>NUCLEOTIDE SEQUENCE [LARGE SCALE GENOMIC DNA]</scope>
    <source>
        <strain evidence="6">kw1407 / UAMH 11150</strain>
    </source>
</reference>
<accession>F0XSE5</accession>
<dbReference type="eggNOG" id="ENOG502S752">
    <property type="taxonomic scope" value="Eukaryota"/>
</dbReference>
<dbReference type="HAMAP" id="MF_01310">
    <property type="entry name" value="Ribosomal_uS11"/>
    <property type="match status" value="1"/>
</dbReference>
<evidence type="ECO:0000313" key="5">
    <source>
        <dbReference type="EMBL" id="EFW99638.1"/>
    </source>
</evidence>
<evidence type="ECO:0000313" key="6">
    <source>
        <dbReference type="Proteomes" id="UP000007796"/>
    </source>
</evidence>
<dbReference type="InterPro" id="IPR001971">
    <property type="entry name" value="Ribosomal_uS11"/>
</dbReference>
<evidence type="ECO:0000256" key="3">
    <source>
        <dbReference type="ARBA" id="ARBA00023274"/>
    </source>
</evidence>
<proteinExistence type="inferred from homology"/>
<feature type="region of interest" description="Disordered" evidence="4">
    <location>
        <begin position="43"/>
        <end position="84"/>
    </location>
</feature>
<dbReference type="Pfam" id="PF00411">
    <property type="entry name" value="Ribosomal_S11"/>
    <property type="match status" value="1"/>
</dbReference>
<keyword evidence="6" id="KW-1185">Reference proteome</keyword>
<evidence type="ECO:0000256" key="4">
    <source>
        <dbReference type="SAM" id="MobiDB-lite"/>
    </source>
</evidence>
<evidence type="ECO:0000256" key="2">
    <source>
        <dbReference type="ARBA" id="ARBA00022980"/>
    </source>
</evidence>
<dbReference type="InterPro" id="IPR036967">
    <property type="entry name" value="Ribosomal_uS11_sf"/>
</dbReference>
<dbReference type="STRING" id="655863.F0XSE5"/>
<protein>
    <submittedName>
        <fullName evidence="5">37S ribosomal protein</fullName>
    </submittedName>
</protein>
<sequence>MDKVASGSGLLARRLMQTMFSMPQRPAAVTAGRVATALRTEGPRALSGTAVRREDRTSSFEKALSDRPTTTTTTTTTTATPASSRNLMEGLADLLPTTRTSGEQALSAGSPQAASHALGSALGGLSGLSGLSGGLDDLDRMKREVDDNMEEYHFSIYSHKHNTHVTVSKPNRDVIVSMSCGNLGFLKAQRGSYDAAYQLGAYVCDWLYQRGWHKTIQRLEVTLRGFGPGREAVSKILLGNEGRLLRRKITRVADATRLKFGGTRSKKPRRLG</sequence>
<dbReference type="SUPFAM" id="SSF53137">
    <property type="entry name" value="Translational machinery components"/>
    <property type="match status" value="1"/>
</dbReference>
<dbReference type="Gene3D" id="3.30.420.80">
    <property type="entry name" value="Ribosomal protein S11"/>
    <property type="match status" value="1"/>
</dbReference>
<dbReference type="InParanoid" id="F0XSE5"/>
<comment type="similarity">
    <text evidence="1">Belongs to the universal ribosomal protein uS11 family.</text>
</comment>
<keyword evidence="3" id="KW-0687">Ribonucleoprotein</keyword>
<dbReference type="GO" id="GO:0005840">
    <property type="term" value="C:ribosome"/>
    <property type="evidence" value="ECO:0007669"/>
    <property type="project" value="UniProtKB-KW"/>
</dbReference>
<dbReference type="Proteomes" id="UP000007796">
    <property type="component" value="Unassembled WGS sequence"/>
</dbReference>
<dbReference type="GO" id="GO:0003735">
    <property type="term" value="F:structural constituent of ribosome"/>
    <property type="evidence" value="ECO:0007669"/>
    <property type="project" value="InterPro"/>
</dbReference>
<name>F0XSE5_GROCL</name>
<dbReference type="GeneID" id="25981614"/>
<dbReference type="GO" id="GO:0006412">
    <property type="term" value="P:translation"/>
    <property type="evidence" value="ECO:0007669"/>
    <property type="project" value="InterPro"/>
</dbReference>
<feature type="compositionally biased region" description="Basic and acidic residues" evidence="4">
    <location>
        <begin position="51"/>
        <end position="65"/>
    </location>
</feature>
<dbReference type="EMBL" id="GL629990">
    <property type="protein sequence ID" value="EFW99638.1"/>
    <property type="molecule type" value="Genomic_DNA"/>
</dbReference>
<keyword evidence="2 5" id="KW-0689">Ribosomal protein</keyword>
<gene>
    <name evidence="5" type="ORF">CMQ_8006</name>
</gene>
<organism evidence="6">
    <name type="scientific">Grosmannia clavigera (strain kw1407 / UAMH 11150)</name>
    <name type="common">Blue stain fungus</name>
    <name type="synonym">Graphiocladiella clavigera</name>
    <dbReference type="NCBI Taxonomy" id="655863"/>
    <lineage>
        <taxon>Eukaryota</taxon>
        <taxon>Fungi</taxon>
        <taxon>Dikarya</taxon>
        <taxon>Ascomycota</taxon>
        <taxon>Pezizomycotina</taxon>
        <taxon>Sordariomycetes</taxon>
        <taxon>Sordariomycetidae</taxon>
        <taxon>Ophiostomatales</taxon>
        <taxon>Ophiostomataceae</taxon>
        <taxon>Leptographium</taxon>
    </lineage>
</organism>
<feature type="compositionally biased region" description="Low complexity" evidence="4">
    <location>
        <begin position="68"/>
        <end position="82"/>
    </location>
</feature>
<evidence type="ECO:0000256" key="1">
    <source>
        <dbReference type="ARBA" id="ARBA00006194"/>
    </source>
</evidence>
<dbReference type="AlphaFoldDB" id="F0XSE5"/>